<dbReference type="Proteomes" id="UP000005220">
    <property type="component" value="Chromosome 2"/>
</dbReference>
<organism evidence="2 3">
    <name type="scientific">Kazachstania africana (strain ATCC 22294 / BCRC 22015 / CBS 2517 / CECT 1963 / NBRC 1671 / NRRL Y-8276)</name>
    <name type="common">Yeast</name>
    <name type="synonym">Kluyveromyces africanus</name>
    <dbReference type="NCBI Taxonomy" id="1071382"/>
    <lineage>
        <taxon>Eukaryota</taxon>
        <taxon>Fungi</taxon>
        <taxon>Dikarya</taxon>
        <taxon>Ascomycota</taxon>
        <taxon>Saccharomycotina</taxon>
        <taxon>Saccharomycetes</taxon>
        <taxon>Saccharomycetales</taxon>
        <taxon>Saccharomycetaceae</taxon>
        <taxon>Kazachstania</taxon>
    </lineage>
</organism>
<dbReference type="KEGG" id="kaf:KAFR_0B01600"/>
<feature type="compositionally biased region" description="Polar residues" evidence="1">
    <location>
        <begin position="1"/>
        <end position="13"/>
    </location>
</feature>
<dbReference type="RefSeq" id="XP_003955594.1">
    <property type="nucleotide sequence ID" value="XM_003955545.1"/>
</dbReference>
<dbReference type="FunCoup" id="H2AQ09">
    <property type="interactions" value="163"/>
</dbReference>
<dbReference type="HOGENOM" id="CLU_447625_0_0_1"/>
<keyword evidence="3" id="KW-1185">Reference proteome</keyword>
<protein>
    <submittedName>
        <fullName evidence="2">Uncharacterized protein</fullName>
    </submittedName>
</protein>
<accession>H2AQ09</accession>
<feature type="region of interest" description="Disordered" evidence="1">
    <location>
        <begin position="1"/>
        <end position="25"/>
    </location>
</feature>
<evidence type="ECO:0000256" key="1">
    <source>
        <dbReference type="SAM" id="MobiDB-lite"/>
    </source>
</evidence>
<proteinExistence type="predicted"/>
<dbReference type="GeneID" id="13882762"/>
<reference evidence="2 3" key="1">
    <citation type="journal article" date="2011" name="Proc. Natl. Acad. Sci. U.S.A.">
        <title>Evolutionary erosion of yeast sex chromosomes by mating-type switching accidents.</title>
        <authorList>
            <person name="Gordon J.L."/>
            <person name="Armisen D."/>
            <person name="Proux-Wera E."/>
            <person name="Oheigeartaigh S.S."/>
            <person name="Byrne K.P."/>
            <person name="Wolfe K.H."/>
        </authorList>
    </citation>
    <scope>NUCLEOTIDE SEQUENCE [LARGE SCALE GENOMIC DNA]</scope>
    <source>
        <strain evidence="3">ATCC 22294 / BCRC 22015 / CBS 2517 / CECT 1963 / NBRC 1671 / NRRL Y-8276</strain>
    </source>
</reference>
<name>H2AQ09_KAZAF</name>
<gene>
    <name evidence="2" type="primary">KAFR0B01600</name>
    <name evidence="2" type="ORF">KAFR_0B01600</name>
</gene>
<dbReference type="InParanoid" id="H2AQ09"/>
<evidence type="ECO:0000313" key="3">
    <source>
        <dbReference type="Proteomes" id="UP000005220"/>
    </source>
</evidence>
<evidence type="ECO:0000313" key="2">
    <source>
        <dbReference type="EMBL" id="CCF56459.1"/>
    </source>
</evidence>
<dbReference type="eggNOG" id="ENOG502RZY5">
    <property type="taxonomic scope" value="Eukaryota"/>
</dbReference>
<dbReference type="OrthoDB" id="4070295at2759"/>
<dbReference type="STRING" id="1071382.H2AQ09"/>
<dbReference type="AlphaFoldDB" id="H2AQ09"/>
<sequence length="610" mass="70450">MDANKSNDTNLENVTLPFPEPLRSHPKVQQYLRTKDREPTENNKLVQKVKKWITSRLLKEGLDENSFASRDEKELDTNSRRLSGLEFSPFEINLTEELNNSKKRNNNAEFPFAIEDSDDKSSEDTFLTGHNVTAKNIPRCPLPRPLYSSSPKLNVPGEHKDRIYQNGDIFSKIDGPLDLASVAQLSNYLKNKRVTCQQLRKRLLNVALKKEAESKSINKFLKDLNNWGENSLIKDDSGDTESVLKEINDLFTKDQQLQFEISNKIKDLSKNLEYIALQEGELIKVGKHLVRDHKKYLYIKERKGDNFTQINFLLDKISYSATSYNAIRTCFQDKIRINMRELFQKLSYDYYEHAADLKEASKEAVRHCLAALEANDVENFTPQLEELRRRRVEKLWSTLSPEERANPRKWENIKNGIYDCNDSLLKEIYKSLPVDYTPSPLLLHTEQPSLNFKTGLEDSTTEIFSNDSEYNPLTTNTHFMNNQSLIPGYLVDEQNNADGGSNTISNSPRGVMSYEVPTIPLQFKENKKENELILKKNTVSKEIIDQTDNPHKIHVLKPVPLQIEKDMKQRHVREISGHNNASRHLQKKAEYTFETAELEANVWNGTLNSR</sequence>
<dbReference type="EMBL" id="HE650822">
    <property type="protein sequence ID" value="CCF56459.1"/>
    <property type="molecule type" value="Genomic_DNA"/>
</dbReference>